<gene>
    <name evidence="1" type="ORF">M3M36_06770</name>
</gene>
<organism evidence="1 2">
    <name type="scientific">Fructobacillus americanaquae</name>
    <dbReference type="NCBI Taxonomy" id="2940302"/>
    <lineage>
        <taxon>Bacteria</taxon>
        <taxon>Bacillati</taxon>
        <taxon>Bacillota</taxon>
        <taxon>Bacilli</taxon>
        <taxon>Lactobacillales</taxon>
        <taxon>Lactobacillaceae</taxon>
        <taxon>Fructobacillus</taxon>
    </lineage>
</organism>
<keyword evidence="2" id="KW-1185">Reference proteome</keyword>
<evidence type="ECO:0000313" key="2">
    <source>
        <dbReference type="Proteomes" id="UP001056093"/>
    </source>
</evidence>
<evidence type="ECO:0000313" key="1">
    <source>
        <dbReference type="EMBL" id="USS92008.1"/>
    </source>
</evidence>
<dbReference type="Proteomes" id="UP001056093">
    <property type="component" value="Chromosome"/>
</dbReference>
<protein>
    <recommendedName>
        <fullName evidence="3">Phage protein</fullName>
    </recommendedName>
</protein>
<proteinExistence type="predicted"/>
<sequence>MNNYVVSMSDFKGSVINPKGIKKVIIKANSKNEAIIKFIEQIQFEDIRWFEIKIKVEELGVIE</sequence>
<dbReference type="RefSeq" id="WP_252773813.1">
    <property type="nucleotide sequence ID" value="NZ_CP097122.1"/>
</dbReference>
<dbReference type="EMBL" id="CP097122">
    <property type="protein sequence ID" value="USS92008.1"/>
    <property type="molecule type" value="Genomic_DNA"/>
</dbReference>
<reference evidence="1" key="1">
    <citation type="submission" date="2022-05" db="EMBL/GenBank/DDBJ databases">
        <authorList>
            <person name="Oliphant S.A."/>
            <person name="Watson-Haigh N.S."/>
            <person name="Sumby K.M."/>
            <person name="Gardner J.M."/>
            <person name="Jiranek V."/>
        </authorList>
    </citation>
    <scope>NUCLEOTIDE SEQUENCE</scope>
    <source>
        <strain evidence="1">KI3_B9</strain>
    </source>
</reference>
<accession>A0ABY5C2D3</accession>
<name>A0ABY5C2D3_9LACO</name>
<evidence type="ECO:0008006" key="3">
    <source>
        <dbReference type="Google" id="ProtNLM"/>
    </source>
</evidence>